<evidence type="ECO:0000313" key="1">
    <source>
        <dbReference type="EMBL" id="TWU00629.1"/>
    </source>
</evidence>
<dbReference type="OrthoDB" id="283793at2"/>
<evidence type="ECO:0000313" key="2">
    <source>
        <dbReference type="Proteomes" id="UP000317421"/>
    </source>
</evidence>
<accession>A0A5C6AMZ8</accession>
<sequence length="156" mass="17055">MRPLLIVLAGACASIGTSLVVWGALRLNEEPYCEVLNGGLVRTTASEAQVNVAVSHVLESNRSQAPSAEKSYVASNYREAADAWFSRPDVFGQSYERASRLEREQVDSEGSSMRIEVIRGVEMPTLVFMEHATPDGLRSLTQQLANELATMGVPER</sequence>
<dbReference type="RefSeq" id="WP_146444279.1">
    <property type="nucleotide sequence ID" value="NZ_SJPR01000001.1"/>
</dbReference>
<dbReference type="AlphaFoldDB" id="A0A5C6AMZ8"/>
<comment type="caution">
    <text evidence="1">The sequence shown here is derived from an EMBL/GenBank/DDBJ whole genome shotgun (WGS) entry which is preliminary data.</text>
</comment>
<keyword evidence="2" id="KW-1185">Reference proteome</keyword>
<dbReference type="Proteomes" id="UP000317421">
    <property type="component" value="Unassembled WGS sequence"/>
</dbReference>
<gene>
    <name evidence="1" type="ORF">Pla108_15810</name>
</gene>
<name>A0A5C6AMZ8_9BACT</name>
<proteinExistence type="predicted"/>
<reference evidence="1 2" key="1">
    <citation type="submission" date="2019-02" db="EMBL/GenBank/DDBJ databases">
        <title>Deep-cultivation of Planctomycetes and their phenomic and genomic characterization uncovers novel biology.</title>
        <authorList>
            <person name="Wiegand S."/>
            <person name="Jogler M."/>
            <person name="Boedeker C."/>
            <person name="Pinto D."/>
            <person name="Vollmers J."/>
            <person name="Rivas-Marin E."/>
            <person name="Kohn T."/>
            <person name="Peeters S.H."/>
            <person name="Heuer A."/>
            <person name="Rast P."/>
            <person name="Oberbeckmann S."/>
            <person name="Bunk B."/>
            <person name="Jeske O."/>
            <person name="Meyerdierks A."/>
            <person name="Storesund J.E."/>
            <person name="Kallscheuer N."/>
            <person name="Luecker S."/>
            <person name="Lage O.M."/>
            <person name="Pohl T."/>
            <person name="Merkel B.J."/>
            <person name="Hornburger P."/>
            <person name="Mueller R.-W."/>
            <person name="Bruemmer F."/>
            <person name="Labrenz M."/>
            <person name="Spormann A.M."/>
            <person name="Op Den Camp H."/>
            <person name="Overmann J."/>
            <person name="Amann R."/>
            <person name="Jetten M.S.M."/>
            <person name="Mascher T."/>
            <person name="Medema M.H."/>
            <person name="Devos D.P."/>
            <person name="Kaster A.-K."/>
            <person name="Ovreas L."/>
            <person name="Rohde M."/>
            <person name="Galperin M.Y."/>
            <person name="Jogler C."/>
        </authorList>
    </citation>
    <scope>NUCLEOTIDE SEQUENCE [LARGE SCALE GENOMIC DNA]</scope>
    <source>
        <strain evidence="1 2">Pla108</strain>
    </source>
</reference>
<organism evidence="1 2">
    <name type="scientific">Botrimarina colliarenosi</name>
    <dbReference type="NCBI Taxonomy" id="2528001"/>
    <lineage>
        <taxon>Bacteria</taxon>
        <taxon>Pseudomonadati</taxon>
        <taxon>Planctomycetota</taxon>
        <taxon>Planctomycetia</taxon>
        <taxon>Pirellulales</taxon>
        <taxon>Lacipirellulaceae</taxon>
        <taxon>Botrimarina</taxon>
    </lineage>
</organism>
<dbReference type="EMBL" id="SJPR01000001">
    <property type="protein sequence ID" value="TWU00629.1"/>
    <property type="molecule type" value="Genomic_DNA"/>
</dbReference>
<protein>
    <submittedName>
        <fullName evidence="1">Uncharacterized protein</fullName>
    </submittedName>
</protein>